<dbReference type="AlphaFoldDB" id="A0AAP4F6V2"/>
<dbReference type="CDD" id="cd02094">
    <property type="entry name" value="P-type_ATPase_Cu-like"/>
    <property type="match status" value="1"/>
</dbReference>
<dbReference type="PROSITE" id="PS01047">
    <property type="entry name" value="HMA_1"/>
    <property type="match status" value="1"/>
</dbReference>
<dbReference type="GO" id="GO:0005507">
    <property type="term" value="F:copper ion binding"/>
    <property type="evidence" value="ECO:0007669"/>
    <property type="project" value="TreeGrafter"/>
</dbReference>
<dbReference type="InterPro" id="IPR023214">
    <property type="entry name" value="HAD_sf"/>
</dbReference>
<feature type="transmembrane region" description="Helical" evidence="12">
    <location>
        <begin position="183"/>
        <end position="204"/>
    </location>
</feature>
<dbReference type="FunFam" id="2.70.150.10:FF:000002">
    <property type="entry name" value="Copper-transporting ATPase 1, putative"/>
    <property type="match status" value="1"/>
</dbReference>
<dbReference type="NCBIfam" id="TIGR01511">
    <property type="entry name" value="ATPase-IB1_Cu"/>
    <property type="match status" value="1"/>
</dbReference>
<dbReference type="EMBL" id="JASNVP010000005">
    <property type="protein sequence ID" value="MDK4326050.1"/>
    <property type="molecule type" value="Genomic_DNA"/>
</dbReference>
<dbReference type="InterPro" id="IPR023299">
    <property type="entry name" value="ATPase_P-typ_cyto_dom_N"/>
</dbReference>
<feature type="transmembrane region" description="Helical" evidence="12">
    <location>
        <begin position="745"/>
        <end position="763"/>
    </location>
</feature>
<sequence length="775" mass="80217">MPTPTPSSPSAANAASTASTASTANAASTIELNISGMTCASCAARIEKKLNKHDGVQAQVNYATEKATITGGTDALDADAFIATVEKTGYGAELIPDATAPGSQAPQDAMAEAELDSLRRRLIVSAVLAVPVIALAMVPAWQFDYWGWVSLALTLPVVLWAGWPFHKATWQNLRHGSVTMDTLISLGTSSALLWSLVALIFGSAGDAGMRHGFDFTVSRGDGLSHIYLEVAAGVITFILLGRYFEKRSKRTAGSALRALLDLGASEVTVLRDGSETTISIDELAVGDEFVVRDGEKIATDGVIVSGHSTIDTSMLSGESIPVEAGPEDSVAGATINVGGGKLVVRATKVGADTQLAQMAKMVEDAQSGKASAQRLADKISGIFVPIVIGVSVLTLVAWLLIDGDWAAAFTAAVAVLIIACPCALGLATPTALLVGTGRGAQMGVLIKGPEVLEQSRGIDRVVLDKTGTVTTGVMDLADVITAEGVNRDEVLHLAGSLEHESEHPIGRAIARAAADKSADDSRSLSEVTEFESIRSAGVRGVVDGRQVAVGKPSLADNEDLGALQQPFLDAQKQGHTALAVLVDGSPAAVLTVADQVKPTSAAAIKQFQELGIETMLLTGDNQAVADTVAAEVGIDHVKAEVMPEDKVAVIEEYQAQGYQVAMVGDGINDAPALAQADLGMAMGTGTDVAMESADITLVRGDLRAATDAIRLSRRTLGTIKGNLFWAFAYNTAALPLAALGLLNPMLAGAAMALSSVFVVSNSLRLRGFKSTAGTD</sequence>
<dbReference type="InterPro" id="IPR023298">
    <property type="entry name" value="ATPase_P-typ_TM_dom_sf"/>
</dbReference>
<accession>A0AAP4F6V2</accession>
<dbReference type="GO" id="GO:0016887">
    <property type="term" value="F:ATP hydrolysis activity"/>
    <property type="evidence" value="ECO:0007669"/>
    <property type="project" value="InterPro"/>
</dbReference>
<evidence type="ECO:0000256" key="6">
    <source>
        <dbReference type="ARBA" id="ARBA00022840"/>
    </source>
</evidence>
<comment type="subcellular location">
    <subcellularLocation>
        <location evidence="1">Cell membrane</location>
        <topology evidence="1">Multi-pass membrane protein</topology>
    </subcellularLocation>
</comment>
<dbReference type="InterPro" id="IPR001757">
    <property type="entry name" value="P_typ_ATPase"/>
</dbReference>
<dbReference type="SUPFAM" id="SSF55008">
    <property type="entry name" value="HMA, heavy metal-associated domain"/>
    <property type="match status" value="1"/>
</dbReference>
<keyword evidence="4 12" id="KW-0479">Metal-binding</keyword>
<dbReference type="CDD" id="cd00371">
    <property type="entry name" value="HMA"/>
    <property type="match status" value="1"/>
</dbReference>
<dbReference type="Gene3D" id="3.30.70.100">
    <property type="match status" value="1"/>
</dbReference>
<dbReference type="InterPro" id="IPR008250">
    <property type="entry name" value="ATPase_P-typ_transduc_dom_A_sf"/>
</dbReference>
<dbReference type="Gene3D" id="3.40.1110.10">
    <property type="entry name" value="Calcium-transporting ATPase, cytoplasmic domain N"/>
    <property type="match status" value="1"/>
</dbReference>
<dbReference type="SFLD" id="SFLDG00002">
    <property type="entry name" value="C1.7:_P-type_atpase_like"/>
    <property type="match status" value="1"/>
</dbReference>
<feature type="transmembrane region" description="Helical" evidence="12">
    <location>
        <begin position="122"/>
        <end position="139"/>
    </location>
</feature>
<dbReference type="Proteomes" id="UP001226160">
    <property type="component" value="Unassembled WGS sequence"/>
</dbReference>
<evidence type="ECO:0000313" key="14">
    <source>
        <dbReference type="EMBL" id="MDK4326050.1"/>
    </source>
</evidence>
<dbReference type="InterPro" id="IPR006121">
    <property type="entry name" value="HMA_dom"/>
</dbReference>
<keyword evidence="6 12" id="KW-0067">ATP-binding</keyword>
<feature type="transmembrane region" description="Helical" evidence="12">
    <location>
        <begin position="224"/>
        <end position="244"/>
    </location>
</feature>
<keyword evidence="7" id="KW-1278">Translocase</keyword>
<evidence type="ECO:0000256" key="1">
    <source>
        <dbReference type="ARBA" id="ARBA00004651"/>
    </source>
</evidence>
<comment type="similarity">
    <text evidence="2 12">Belongs to the cation transport ATPase (P-type) (TC 3.A.3) family. Type IB subfamily.</text>
</comment>
<feature type="transmembrane region" description="Helical" evidence="12">
    <location>
        <begin position="722"/>
        <end position="739"/>
    </location>
</feature>
<dbReference type="Pfam" id="PF00122">
    <property type="entry name" value="E1-E2_ATPase"/>
    <property type="match status" value="1"/>
</dbReference>
<dbReference type="InterPro" id="IPR059000">
    <property type="entry name" value="ATPase_P-type_domA"/>
</dbReference>
<comment type="catalytic activity">
    <reaction evidence="10">
        <text>ATP + H2O = ADP + phosphate + H(+)</text>
        <dbReference type="Rhea" id="RHEA:13065"/>
        <dbReference type="ChEBI" id="CHEBI:15377"/>
        <dbReference type="ChEBI" id="CHEBI:15378"/>
        <dbReference type="ChEBI" id="CHEBI:30616"/>
        <dbReference type="ChEBI" id="CHEBI:43474"/>
        <dbReference type="ChEBI" id="CHEBI:456216"/>
    </reaction>
</comment>
<dbReference type="GO" id="GO:0005886">
    <property type="term" value="C:plasma membrane"/>
    <property type="evidence" value="ECO:0007669"/>
    <property type="project" value="UniProtKB-SubCell"/>
</dbReference>
<name>A0AAP4F6V2_9CORY</name>
<dbReference type="InterPro" id="IPR044492">
    <property type="entry name" value="P_typ_ATPase_HD_dom"/>
</dbReference>
<dbReference type="GO" id="GO:0043682">
    <property type="term" value="F:P-type divalent copper transporter activity"/>
    <property type="evidence" value="ECO:0007669"/>
    <property type="project" value="TreeGrafter"/>
</dbReference>
<evidence type="ECO:0000256" key="9">
    <source>
        <dbReference type="ARBA" id="ARBA00023136"/>
    </source>
</evidence>
<evidence type="ECO:0000256" key="5">
    <source>
        <dbReference type="ARBA" id="ARBA00022741"/>
    </source>
</evidence>
<evidence type="ECO:0000256" key="11">
    <source>
        <dbReference type="ARBA" id="ARBA00074171"/>
    </source>
</evidence>
<gene>
    <name evidence="14" type="ORF">QPX54_05905</name>
</gene>
<dbReference type="SUPFAM" id="SSF81653">
    <property type="entry name" value="Calcium ATPase, transduction domain A"/>
    <property type="match status" value="1"/>
</dbReference>
<feature type="domain" description="HMA" evidence="13">
    <location>
        <begin position="28"/>
        <end position="93"/>
    </location>
</feature>
<dbReference type="PANTHER" id="PTHR43520:SF8">
    <property type="entry name" value="P-TYPE CU(+) TRANSPORTER"/>
    <property type="match status" value="1"/>
</dbReference>
<dbReference type="InterPro" id="IPR027256">
    <property type="entry name" value="P-typ_ATPase_IB"/>
</dbReference>
<dbReference type="SUPFAM" id="SSF56784">
    <property type="entry name" value="HAD-like"/>
    <property type="match status" value="1"/>
</dbReference>
<evidence type="ECO:0000256" key="8">
    <source>
        <dbReference type="ARBA" id="ARBA00022989"/>
    </source>
</evidence>
<feature type="transmembrane region" description="Helical" evidence="12">
    <location>
        <begin position="407"/>
        <end position="434"/>
    </location>
</feature>
<dbReference type="RefSeq" id="WP_275432479.1">
    <property type="nucleotide sequence ID" value="NZ_CP091865.1"/>
</dbReference>
<dbReference type="InterPro" id="IPR018303">
    <property type="entry name" value="ATPase_P-typ_P_site"/>
</dbReference>
<dbReference type="SUPFAM" id="SSF81665">
    <property type="entry name" value="Calcium ATPase, transmembrane domain M"/>
    <property type="match status" value="1"/>
</dbReference>
<dbReference type="PRINTS" id="PR00119">
    <property type="entry name" value="CATATPASE"/>
</dbReference>
<protein>
    <recommendedName>
        <fullName evidence="11">Cation-transporting P-type ATPase B</fullName>
    </recommendedName>
</protein>
<dbReference type="GO" id="GO:0005524">
    <property type="term" value="F:ATP binding"/>
    <property type="evidence" value="ECO:0007669"/>
    <property type="project" value="UniProtKB-UniRule"/>
</dbReference>
<keyword evidence="3 12" id="KW-0812">Transmembrane</keyword>
<organism evidence="14 15">
    <name type="scientific">Corynebacterium propinquum</name>
    <dbReference type="NCBI Taxonomy" id="43769"/>
    <lineage>
        <taxon>Bacteria</taxon>
        <taxon>Bacillati</taxon>
        <taxon>Actinomycetota</taxon>
        <taxon>Actinomycetes</taxon>
        <taxon>Mycobacteriales</taxon>
        <taxon>Corynebacteriaceae</taxon>
        <taxon>Corynebacterium</taxon>
    </lineage>
</organism>
<dbReference type="Gene3D" id="2.70.150.10">
    <property type="entry name" value="Calcium-transporting ATPase, cytoplasmic transduction domain A"/>
    <property type="match status" value="1"/>
</dbReference>
<dbReference type="PRINTS" id="PR00943">
    <property type="entry name" value="CUATPASE"/>
</dbReference>
<evidence type="ECO:0000313" key="15">
    <source>
        <dbReference type="Proteomes" id="UP001226160"/>
    </source>
</evidence>
<dbReference type="InterPro" id="IPR017969">
    <property type="entry name" value="Heavy-metal-associated_CS"/>
</dbReference>
<keyword evidence="9 12" id="KW-0472">Membrane</keyword>
<evidence type="ECO:0000256" key="7">
    <source>
        <dbReference type="ARBA" id="ARBA00022967"/>
    </source>
</evidence>
<evidence type="ECO:0000259" key="13">
    <source>
        <dbReference type="PROSITE" id="PS50846"/>
    </source>
</evidence>
<dbReference type="FunFam" id="3.30.70.100:FF:000005">
    <property type="entry name" value="Copper-exporting P-type ATPase A"/>
    <property type="match status" value="1"/>
</dbReference>
<keyword evidence="12" id="KW-1003">Cell membrane</keyword>
<feature type="transmembrane region" description="Helical" evidence="12">
    <location>
        <begin position="379"/>
        <end position="401"/>
    </location>
</feature>
<reference evidence="14" key="1">
    <citation type="submission" date="2023-05" db="EMBL/GenBank/DDBJ databases">
        <title>Metabolic capabilities are highly conserved among human nasal-associated Corynebacterium species in pangenomic analyses.</title>
        <authorList>
            <person name="Tran T.H."/>
            <person name="Roberts A.Q."/>
            <person name="Escapa I.F."/>
            <person name="Gao W."/>
            <person name="Conlan S."/>
            <person name="Kong H."/>
            <person name="Segre J.A."/>
            <person name="Kelly M.S."/>
            <person name="Lemon K.P."/>
        </authorList>
    </citation>
    <scope>NUCLEOTIDE SEQUENCE</scope>
    <source>
        <strain evidence="14">KPL2654</strain>
    </source>
</reference>
<evidence type="ECO:0000256" key="3">
    <source>
        <dbReference type="ARBA" id="ARBA00022692"/>
    </source>
</evidence>
<dbReference type="Pfam" id="PF00403">
    <property type="entry name" value="HMA"/>
    <property type="match status" value="1"/>
</dbReference>
<dbReference type="Pfam" id="PF00702">
    <property type="entry name" value="Hydrolase"/>
    <property type="match status" value="1"/>
</dbReference>
<evidence type="ECO:0000256" key="12">
    <source>
        <dbReference type="RuleBase" id="RU362081"/>
    </source>
</evidence>
<dbReference type="InterPro" id="IPR036412">
    <property type="entry name" value="HAD-like_sf"/>
</dbReference>
<dbReference type="Gene3D" id="3.40.50.1000">
    <property type="entry name" value="HAD superfamily/HAD-like"/>
    <property type="match status" value="1"/>
</dbReference>
<dbReference type="NCBIfam" id="TIGR01525">
    <property type="entry name" value="ATPase-IB_hvy"/>
    <property type="match status" value="1"/>
</dbReference>
<dbReference type="GO" id="GO:0055070">
    <property type="term" value="P:copper ion homeostasis"/>
    <property type="evidence" value="ECO:0007669"/>
    <property type="project" value="TreeGrafter"/>
</dbReference>
<comment type="caution">
    <text evidence="14">The sequence shown here is derived from an EMBL/GenBank/DDBJ whole genome shotgun (WGS) entry which is preliminary data.</text>
</comment>
<dbReference type="NCBIfam" id="TIGR01494">
    <property type="entry name" value="ATPase_P-type"/>
    <property type="match status" value="1"/>
</dbReference>
<dbReference type="PROSITE" id="PS00154">
    <property type="entry name" value="ATPASE_E1_E2"/>
    <property type="match status" value="1"/>
</dbReference>
<dbReference type="SFLD" id="SFLDS00003">
    <property type="entry name" value="Haloacid_Dehalogenase"/>
    <property type="match status" value="1"/>
</dbReference>
<keyword evidence="8 12" id="KW-1133">Transmembrane helix</keyword>
<dbReference type="SFLD" id="SFLDF00027">
    <property type="entry name" value="p-type_atpase"/>
    <property type="match status" value="1"/>
</dbReference>
<evidence type="ECO:0000256" key="4">
    <source>
        <dbReference type="ARBA" id="ARBA00022723"/>
    </source>
</evidence>
<keyword evidence="5 12" id="KW-0547">Nucleotide-binding</keyword>
<evidence type="ECO:0000256" key="10">
    <source>
        <dbReference type="ARBA" id="ARBA00049360"/>
    </source>
</evidence>
<dbReference type="InterPro" id="IPR036163">
    <property type="entry name" value="HMA_dom_sf"/>
</dbReference>
<feature type="transmembrane region" description="Helical" evidence="12">
    <location>
        <begin position="145"/>
        <end position="163"/>
    </location>
</feature>
<evidence type="ECO:0000256" key="2">
    <source>
        <dbReference type="ARBA" id="ARBA00006024"/>
    </source>
</evidence>
<proteinExistence type="inferred from homology"/>
<dbReference type="PANTHER" id="PTHR43520">
    <property type="entry name" value="ATP7, ISOFORM B"/>
    <property type="match status" value="1"/>
</dbReference>
<dbReference type="PROSITE" id="PS50846">
    <property type="entry name" value="HMA_2"/>
    <property type="match status" value="1"/>
</dbReference>